<comment type="caution">
    <text evidence="1">The sequence shown here is derived from an EMBL/GenBank/DDBJ whole genome shotgun (WGS) entry which is preliminary data.</text>
</comment>
<protein>
    <submittedName>
        <fullName evidence="1">Uncharacterized protein</fullName>
    </submittedName>
</protein>
<proteinExistence type="predicted"/>
<dbReference type="Proteomes" id="UP000823775">
    <property type="component" value="Unassembled WGS sequence"/>
</dbReference>
<evidence type="ECO:0000313" key="2">
    <source>
        <dbReference type="Proteomes" id="UP000823775"/>
    </source>
</evidence>
<reference evidence="1 2" key="1">
    <citation type="journal article" date="2021" name="BMC Genomics">
        <title>Datura genome reveals duplications of psychoactive alkaloid biosynthetic genes and high mutation rate following tissue culture.</title>
        <authorList>
            <person name="Rajewski A."/>
            <person name="Carter-House D."/>
            <person name="Stajich J."/>
            <person name="Litt A."/>
        </authorList>
    </citation>
    <scope>NUCLEOTIDE SEQUENCE [LARGE SCALE GENOMIC DNA]</scope>
    <source>
        <strain evidence="1">AR-01</strain>
    </source>
</reference>
<dbReference type="EMBL" id="JACEIK010000676">
    <property type="protein sequence ID" value="MCD7460787.1"/>
    <property type="molecule type" value="Genomic_DNA"/>
</dbReference>
<accession>A0ABS8SQN9</accession>
<gene>
    <name evidence="1" type="ORF">HAX54_044401</name>
</gene>
<keyword evidence="2" id="KW-1185">Reference proteome</keyword>
<name>A0ABS8SQN9_DATST</name>
<organism evidence="1 2">
    <name type="scientific">Datura stramonium</name>
    <name type="common">Jimsonweed</name>
    <name type="synonym">Common thornapple</name>
    <dbReference type="NCBI Taxonomy" id="4076"/>
    <lineage>
        <taxon>Eukaryota</taxon>
        <taxon>Viridiplantae</taxon>
        <taxon>Streptophyta</taxon>
        <taxon>Embryophyta</taxon>
        <taxon>Tracheophyta</taxon>
        <taxon>Spermatophyta</taxon>
        <taxon>Magnoliopsida</taxon>
        <taxon>eudicotyledons</taxon>
        <taxon>Gunneridae</taxon>
        <taxon>Pentapetalae</taxon>
        <taxon>asterids</taxon>
        <taxon>lamiids</taxon>
        <taxon>Solanales</taxon>
        <taxon>Solanaceae</taxon>
        <taxon>Solanoideae</taxon>
        <taxon>Datureae</taxon>
        <taxon>Datura</taxon>
    </lineage>
</organism>
<sequence length="158" mass="18167">MVFIIMFIREKPDRHCGARRCLSLEARGVHVKLPLALREPEASMSHSYFLSRWKDTFVNDPNPPWPRRLAAENDSHNKRTKAKAAAMKGGMRGGSECRDGGRRVVGVWGGGRWWERQEGGQRREIGFSEAFECDFEEPTMHICSETYIGMRGKLWNNK</sequence>
<evidence type="ECO:0000313" key="1">
    <source>
        <dbReference type="EMBL" id="MCD7460787.1"/>
    </source>
</evidence>